<name>A0A5E9PDU1_9GAMM</name>
<organism evidence="1 2">
    <name type="scientific">Acinetobacter seifertii</name>
    <dbReference type="NCBI Taxonomy" id="1530123"/>
    <lineage>
        <taxon>Bacteria</taxon>
        <taxon>Pseudomonadati</taxon>
        <taxon>Pseudomonadota</taxon>
        <taxon>Gammaproteobacteria</taxon>
        <taxon>Moraxellales</taxon>
        <taxon>Moraxellaceae</taxon>
        <taxon>Acinetobacter</taxon>
        <taxon>Acinetobacter calcoaceticus/baumannii complex</taxon>
    </lineage>
</organism>
<evidence type="ECO:0000313" key="1">
    <source>
        <dbReference type="EMBL" id="TEU25896.1"/>
    </source>
</evidence>
<gene>
    <name evidence="1" type="ORF">E2R16_15125</name>
</gene>
<dbReference type="Proteomes" id="UP000297445">
    <property type="component" value="Unassembled WGS sequence"/>
</dbReference>
<accession>A0A5E9PDU1</accession>
<dbReference type="EMBL" id="SNSA01000008">
    <property type="protein sequence ID" value="TEU25896.1"/>
    <property type="molecule type" value="Genomic_DNA"/>
</dbReference>
<comment type="caution">
    <text evidence="1">The sequence shown here is derived from an EMBL/GenBank/DDBJ whole genome shotgun (WGS) entry which is preliminary data.</text>
</comment>
<dbReference type="AlphaFoldDB" id="A0A5E9PDU1"/>
<sequence length="146" mass="17361">MDEKDGDLSFESFKNINKPNFFGDIEYIYSIFKIKELPVDLLFKILNLVFPDFLIIENHIFLASEFDQVKFDNLRKMEEINRTQFWMNLIELTSLHDEMIAEQALLIAQKIVDSWNAKIKYEGLNAHGRARVFEEVEYEEIFITID</sequence>
<protein>
    <submittedName>
        <fullName evidence="1">Uncharacterized protein</fullName>
    </submittedName>
</protein>
<dbReference type="RefSeq" id="WP_017393641.1">
    <property type="nucleotide sequence ID" value="NZ_SNSA01000008.1"/>
</dbReference>
<proteinExistence type="predicted"/>
<evidence type="ECO:0000313" key="2">
    <source>
        <dbReference type="Proteomes" id="UP000297445"/>
    </source>
</evidence>
<reference evidence="1 2" key="1">
    <citation type="submission" date="2019-03" db="EMBL/GenBank/DDBJ databases">
        <title>Draft genome sequence of an environmental Acinetobacter seifertii from Brazil.</title>
        <authorList>
            <person name="Furlan J.P.R."/>
            <person name="Stehling E.G."/>
        </authorList>
    </citation>
    <scope>NUCLEOTIDE SEQUENCE [LARGE SCALE GENOMIC DNA]</scope>
    <source>
        <strain evidence="1 2">SAb133</strain>
    </source>
</reference>